<dbReference type="Gene3D" id="3.30.70.330">
    <property type="match status" value="1"/>
</dbReference>
<dbReference type="PROSITE" id="PS50102">
    <property type="entry name" value="RRM"/>
    <property type="match status" value="1"/>
</dbReference>
<organism evidence="4 5">
    <name type="scientific">Candidatus Woesebacteria bacterium RIFCSPHIGHO2_02_FULL_39_13</name>
    <dbReference type="NCBI Taxonomy" id="1802505"/>
    <lineage>
        <taxon>Bacteria</taxon>
        <taxon>Candidatus Woeseibacteriota</taxon>
    </lineage>
</organism>
<dbReference type="STRING" id="1802505.A3D01_00635"/>
<feature type="compositionally biased region" description="Basic and acidic residues" evidence="2">
    <location>
        <begin position="81"/>
        <end position="115"/>
    </location>
</feature>
<feature type="region of interest" description="Disordered" evidence="2">
    <location>
        <begin position="79"/>
        <end position="115"/>
    </location>
</feature>
<feature type="domain" description="RRM" evidence="3">
    <location>
        <begin position="3"/>
        <end position="81"/>
    </location>
</feature>
<comment type="caution">
    <text evidence="4">The sequence shown here is derived from an EMBL/GenBank/DDBJ whole genome shotgun (WGS) entry which is preliminary data.</text>
</comment>
<dbReference type="InterPro" id="IPR035979">
    <property type="entry name" value="RBD_domain_sf"/>
</dbReference>
<dbReference type="InterPro" id="IPR000504">
    <property type="entry name" value="RRM_dom"/>
</dbReference>
<evidence type="ECO:0000259" key="3">
    <source>
        <dbReference type="PROSITE" id="PS50102"/>
    </source>
</evidence>
<proteinExistence type="predicted"/>
<dbReference type="Pfam" id="PF00076">
    <property type="entry name" value="RRM_1"/>
    <property type="match status" value="1"/>
</dbReference>
<dbReference type="InterPro" id="IPR048289">
    <property type="entry name" value="RRM2_NsCP33-like"/>
</dbReference>
<dbReference type="SUPFAM" id="SSF54928">
    <property type="entry name" value="RNA-binding domain, RBD"/>
    <property type="match status" value="1"/>
</dbReference>
<dbReference type="AlphaFoldDB" id="A0A1F7Z120"/>
<name>A0A1F7Z120_9BACT</name>
<protein>
    <recommendedName>
        <fullName evidence="3">RRM domain-containing protein</fullName>
    </recommendedName>
</protein>
<evidence type="ECO:0000256" key="1">
    <source>
        <dbReference type="ARBA" id="ARBA00022884"/>
    </source>
</evidence>
<dbReference type="Proteomes" id="UP000177169">
    <property type="component" value="Unassembled WGS sequence"/>
</dbReference>
<evidence type="ECO:0000313" key="5">
    <source>
        <dbReference type="Proteomes" id="UP000177169"/>
    </source>
</evidence>
<dbReference type="GO" id="GO:0003723">
    <property type="term" value="F:RNA binding"/>
    <property type="evidence" value="ECO:0007669"/>
    <property type="project" value="UniProtKB-KW"/>
</dbReference>
<keyword evidence="1" id="KW-0694">RNA-binding</keyword>
<reference evidence="4 5" key="1">
    <citation type="journal article" date="2016" name="Nat. Commun.">
        <title>Thousands of microbial genomes shed light on interconnected biogeochemical processes in an aquifer system.</title>
        <authorList>
            <person name="Anantharaman K."/>
            <person name="Brown C.T."/>
            <person name="Hug L.A."/>
            <person name="Sharon I."/>
            <person name="Castelle C.J."/>
            <person name="Probst A.J."/>
            <person name="Thomas B.C."/>
            <person name="Singh A."/>
            <person name="Wilkins M.J."/>
            <person name="Karaoz U."/>
            <person name="Brodie E.L."/>
            <person name="Williams K.H."/>
            <person name="Hubbard S.S."/>
            <person name="Banfield J.F."/>
        </authorList>
    </citation>
    <scope>NUCLEOTIDE SEQUENCE [LARGE SCALE GENOMIC DNA]</scope>
</reference>
<dbReference type="SMART" id="SM00360">
    <property type="entry name" value="RRM"/>
    <property type="match status" value="1"/>
</dbReference>
<dbReference type="PANTHER" id="PTHR48027">
    <property type="entry name" value="HETEROGENEOUS NUCLEAR RIBONUCLEOPROTEIN 87F-RELATED"/>
    <property type="match status" value="1"/>
</dbReference>
<evidence type="ECO:0000313" key="4">
    <source>
        <dbReference type="EMBL" id="OGM33281.1"/>
    </source>
</evidence>
<gene>
    <name evidence="4" type="ORF">A3D01_00635</name>
</gene>
<sequence length="115" mass="13045">MSKRLFVGGLPYSLTETQLKDFFAKVGTVSSCNLIIDRYSGRSKGFGFVEMENDEEADKAIETLNGKDLEGRKIVVNVARPMEERPPRDFHSDRRGGGGGGFDRRPRRDSNQRRY</sequence>
<dbReference type="InterPro" id="IPR012677">
    <property type="entry name" value="Nucleotide-bd_a/b_plait_sf"/>
</dbReference>
<dbReference type="InterPro" id="IPR052462">
    <property type="entry name" value="SLIRP/GR-RBP-like"/>
</dbReference>
<evidence type="ECO:0000256" key="2">
    <source>
        <dbReference type="SAM" id="MobiDB-lite"/>
    </source>
</evidence>
<dbReference type="CDD" id="cd21608">
    <property type="entry name" value="RRM2_NsCP33_like"/>
    <property type="match status" value="1"/>
</dbReference>
<accession>A0A1F7Z120</accession>
<dbReference type="EMBL" id="MGGR01000020">
    <property type="protein sequence ID" value="OGM33281.1"/>
    <property type="molecule type" value="Genomic_DNA"/>
</dbReference>